<dbReference type="GO" id="GO:0016020">
    <property type="term" value="C:membrane"/>
    <property type="evidence" value="ECO:0007669"/>
    <property type="project" value="UniProtKB-SubCell"/>
</dbReference>
<dbReference type="GO" id="GO:0005506">
    <property type="term" value="F:iron ion binding"/>
    <property type="evidence" value="ECO:0007669"/>
    <property type="project" value="InterPro"/>
</dbReference>
<sequence>MASMERIGAAAVELMEAETWSWPVRIGYTVVVLGGLELVSRFVLTAFSGAEKIPIKGKHHDKLTTKDKCFIAFNKATVVVFTWHMLSYIWQNPKVVWALEDATALNTAAAAALLYVVYDFFYTLFHRFLHVKAIYGYVHKHHHIQKAPSRGNVDAVNVHPFEFVCGEYNHILALFILTTFMEVHVLAAGLFILAGGALASLNHTRYDVSIPGIYDVKYHDVHHRIPQSNYGQYIMLWDHLMGSFREYV</sequence>
<evidence type="ECO:0000259" key="6">
    <source>
        <dbReference type="Pfam" id="PF04116"/>
    </source>
</evidence>
<dbReference type="PANTHER" id="PTHR11863">
    <property type="entry name" value="STEROL DESATURASE"/>
    <property type="match status" value="1"/>
</dbReference>
<keyword evidence="3 5" id="KW-1133">Transmembrane helix</keyword>
<accession>A0A7S1U5D6</accession>
<dbReference type="InterPro" id="IPR006694">
    <property type="entry name" value="Fatty_acid_hydroxylase"/>
</dbReference>
<proteinExistence type="predicted"/>
<reference evidence="7" key="1">
    <citation type="submission" date="2021-01" db="EMBL/GenBank/DDBJ databases">
        <authorList>
            <person name="Corre E."/>
            <person name="Pelletier E."/>
            <person name="Niang G."/>
            <person name="Scheremetjew M."/>
            <person name="Finn R."/>
            <person name="Kale V."/>
            <person name="Holt S."/>
            <person name="Cochrane G."/>
            <person name="Meng A."/>
            <person name="Brown T."/>
            <person name="Cohen L."/>
        </authorList>
    </citation>
    <scope>NUCLEOTIDE SEQUENCE</scope>
    <source>
        <strain evidence="7">CCMP2877</strain>
    </source>
</reference>
<name>A0A7S1U5D6_9STRA</name>
<evidence type="ECO:0000256" key="2">
    <source>
        <dbReference type="ARBA" id="ARBA00022692"/>
    </source>
</evidence>
<feature type="domain" description="Fatty acid hydroxylase" evidence="6">
    <location>
        <begin position="112"/>
        <end position="243"/>
    </location>
</feature>
<dbReference type="Pfam" id="PF04116">
    <property type="entry name" value="FA_hydroxylase"/>
    <property type="match status" value="1"/>
</dbReference>
<feature type="transmembrane region" description="Helical" evidence="5">
    <location>
        <begin position="69"/>
        <end position="90"/>
    </location>
</feature>
<evidence type="ECO:0000256" key="3">
    <source>
        <dbReference type="ARBA" id="ARBA00022989"/>
    </source>
</evidence>
<dbReference type="InterPro" id="IPR050307">
    <property type="entry name" value="Sterol_Desaturase_Related"/>
</dbReference>
<comment type="subcellular location">
    <subcellularLocation>
        <location evidence="1">Membrane</location>
    </subcellularLocation>
</comment>
<dbReference type="AlphaFoldDB" id="A0A7S1U5D6"/>
<feature type="transmembrane region" description="Helical" evidence="5">
    <location>
        <begin position="102"/>
        <end position="125"/>
    </location>
</feature>
<dbReference type="GO" id="GO:0008610">
    <property type="term" value="P:lipid biosynthetic process"/>
    <property type="evidence" value="ECO:0007669"/>
    <property type="project" value="InterPro"/>
</dbReference>
<organism evidence="7">
    <name type="scientific">Phaeomonas parva</name>
    <dbReference type="NCBI Taxonomy" id="124430"/>
    <lineage>
        <taxon>Eukaryota</taxon>
        <taxon>Sar</taxon>
        <taxon>Stramenopiles</taxon>
        <taxon>Ochrophyta</taxon>
        <taxon>Pinguiophyceae</taxon>
        <taxon>Pinguiochrysidales</taxon>
        <taxon>Pinguiochrysidaceae</taxon>
        <taxon>Phaeomonas</taxon>
    </lineage>
</organism>
<gene>
    <name evidence="7" type="ORF">PPAR1163_LOCUS15955</name>
</gene>
<keyword evidence="4 5" id="KW-0472">Membrane</keyword>
<evidence type="ECO:0000256" key="1">
    <source>
        <dbReference type="ARBA" id="ARBA00004370"/>
    </source>
</evidence>
<evidence type="ECO:0000256" key="4">
    <source>
        <dbReference type="ARBA" id="ARBA00023136"/>
    </source>
</evidence>
<dbReference type="EMBL" id="HBGJ01024914">
    <property type="protein sequence ID" value="CAD9257583.1"/>
    <property type="molecule type" value="Transcribed_RNA"/>
</dbReference>
<dbReference type="GO" id="GO:0016491">
    <property type="term" value="F:oxidoreductase activity"/>
    <property type="evidence" value="ECO:0007669"/>
    <property type="project" value="InterPro"/>
</dbReference>
<protein>
    <recommendedName>
        <fullName evidence="6">Fatty acid hydroxylase domain-containing protein</fullName>
    </recommendedName>
</protein>
<feature type="transmembrane region" description="Helical" evidence="5">
    <location>
        <begin position="171"/>
        <end position="199"/>
    </location>
</feature>
<evidence type="ECO:0000256" key="5">
    <source>
        <dbReference type="SAM" id="Phobius"/>
    </source>
</evidence>
<keyword evidence="2 5" id="KW-0812">Transmembrane</keyword>
<evidence type="ECO:0000313" key="7">
    <source>
        <dbReference type="EMBL" id="CAD9257583.1"/>
    </source>
</evidence>